<dbReference type="InterPro" id="IPR041546">
    <property type="entry name" value="ClpA/ClpB_AAA_lid"/>
</dbReference>
<dbReference type="InterPro" id="IPR050130">
    <property type="entry name" value="ClpA_ClpB"/>
</dbReference>
<dbReference type="Pfam" id="PF07724">
    <property type="entry name" value="AAA_2"/>
    <property type="match status" value="1"/>
</dbReference>
<dbReference type="InterPro" id="IPR018368">
    <property type="entry name" value="ClpA/B_CS1"/>
</dbReference>
<feature type="compositionally biased region" description="Acidic residues" evidence="9">
    <location>
        <begin position="903"/>
        <end position="931"/>
    </location>
</feature>
<proteinExistence type="inferred from homology"/>
<dbReference type="OrthoDB" id="47330at2759"/>
<dbReference type="Pfam" id="PF10431">
    <property type="entry name" value="ClpB_D2-small"/>
    <property type="match status" value="1"/>
</dbReference>
<dbReference type="InterPro" id="IPR028299">
    <property type="entry name" value="ClpA/B_CS2"/>
</dbReference>
<dbReference type="EMBL" id="QGMK01000338">
    <property type="protein sequence ID" value="TVY82313.1"/>
    <property type="molecule type" value="Genomic_DNA"/>
</dbReference>
<keyword evidence="12" id="KW-1185">Reference proteome</keyword>
<dbReference type="GO" id="GO:0043335">
    <property type="term" value="P:protein unfolding"/>
    <property type="evidence" value="ECO:0007669"/>
    <property type="project" value="TreeGrafter"/>
</dbReference>
<accession>A0A8T9CHS4</accession>
<evidence type="ECO:0000259" key="10">
    <source>
        <dbReference type="PROSITE" id="PS51903"/>
    </source>
</evidence>
<dbReference type="PANTHER" id="PTHR11638">
    <property type="entry name" value="ATP-DEPENDENT CLP PROTEASE"/>
    <property type="match status" value="1"/>
</dbReference>
<dbReference type="InterPro" id="IPR001270">
    <property type="entry name" value="ClpA/B"/>
</dbReference>
<evidence type="ECO:0000256" key="8">
    <source>
        <dbReference type="SAM" id="Coils"/>
    </source>
</evidence>
<dbReference type="Pfam" id="PF02861">
    <property type="entry name" value="Clp_N"/>
    <property type="match status" value="1"/>
</dbReference>
<dbReference type="PRINTS" id="PR00300">
    <property type="entry name" value="CLPPROTEASEA"/>
</dbReference>
<dbReference type="GO" id="GO:0005829">
    <property type="term" value="C:cytosol"/>
    <property type="evidence" value="ECO:0007669"/>
    <property type="project" value="TreeGrafter"/>
</dbReference>
<organism evidence="11 12">
    <name type="scientific">Lachnellula suecica</name>
    <dbReference type="NCBI Taxonomy" id="602035"/>
    <lineage>
        <taxon>Eukaryota</taxon>
        <taxon>Fungi</taxon>
        <taxon>Dikarya</taxon>
        <taxon>Ascomycota</taxon>
        <taxon>Pezizomycotina</taxon>
        <taxon>Leotiomycetes</taxon>
        <taxon>Helotiales</taxon>
        <taxon>Lachnaceae</taxon>
        <taxon>Lachnellula</taxon>
    </lineage>
</organism>
<evidence type="ECO:0000256" key="1">
    <source>
        <dbReference type="ARBA" id="ARBA00008675"/>
    </source>
</evidence>
<dbReference type="PROSITE" id="PS00870">
    <property type="entry name" value="CLPAB_1"/>
    <property type="match status" value="1"/>
</dbReference>
<dbReference type="SMART" id="SM01086">
    <property type="entry name" value="ClpB_D2-small"/>
    <property type="match status" value="1"/>
</dbReference>
<feature type="coiled-coil region" evidence="8">
    <location>
        <begin position="436"/>
        <end position="516"/>
    </location>
</feature>
<dbReference type="GO" id="GO:0051082">
    <property type="term" value="F:unfolded protein binding"/>
    <property type="evidence" value="ECO:0007669"/>
    <property type="project" value="TreeGrafter"/>
</dbReference>
<feature type="region of interest" description="Disordered" evidence="9">
    <location>
        <begin position="898"/>
        <end position="931"/>
    </location>
</feature>
<dbReference type="InterPro" id="IPR003959">
    <property type="entry name" value="ATPase_AAA_core"/>
</dbReference>
<keyword evidence="3 7" id="KW-0547">Nucleotide-binding</keyword>
<keyword evidence="11" id="KW-0346">Stress response</keyword>
<evidence type="ECO:0000256" key="2">
    <source>
        <dbReference type="ARBA" id="ARBA00022737"/>
    </source>
</evidence>
<dbReference type="SMART" id="SM00382">
    <property type="entry name" value="AAA"/>
    <property type="match status" value="2"/>
</dbReference>
<dbReference type="Pfam" id="PF00004">
    <property type="entry name" value="AAA"/>
    <property type="match status" value="1"/>
</dbReference>
<dbReference type="InterPro" id="IPR004176">
    <property type="entry name" value="Clp_R_N"/>
</dbReference>
<keyword evidence="4 7" id="KW-0067">ATP-binding</keyword>
<dbReference type="CDD" id="cd00009">
    <property type="entry name" value="AAA"/>
    <property type="match status" value="1"/>
</dbReference>
<evidence type="ECO:0000256" key="6">
    <source>
        <dbReference type="PROSITE-ProRule" id="PRU01251"/>
    </source>
</evidence>
<comment type="similarity">
    <text evidence="1 7">Belongs to the ClpA/ClpB family.</text>
</comment>
<dbReference type="InterPro" id="IPR036628">
    <property type="entry name" value="Clp_N_dom_sf"/>
</dbReference>
<dbReference type="GO" id="GO:0051087">
    <property type="term" value="F:protein-folding chaperone binding"/>
    <property type="evidence" value="ECO:0007669"/>
    <property type="project" value="TreeGrafter"/>
</dbReference>
<dbReference type="Gene3D" id="1.10.8.60">
    <property type="match status" value="1"/>
</dbReference>
<dbReference type="GO" id="GO:0005524">
    <property type="term" value="F:ATP binding"/>
    <property type="evidence" value="ECO:0007669"/>
    <property type="project" value="UniProtKB-KW"/>
</dbReference>
<dbReference type="GO" id="GO:0042026">
    <property type="term" value="P:protein refolding"/>
    <property type="evidence" value="ECO:0007669"/>
    <property type="project" value="TreeGrafter"/>
</dbReference>
<keyword evidence="8" id="KW-0175">Coiled coil</keyword>
<dbReference type="AlphaFoldDB" id="A0A8T9CHS4"/>
<dbReference type="InterPro" id="IPR003593">
    <property type="entry name" value="AAA+_ATPase"/>
</dbReference>
<dbReference type="InterPro" id="IPR027417">
    <property type="entry name" value="P-loop_NTPase"/>
</dbReference>
<dbReference type="FunFam" id="3.40.50.300:FF:000010">
    <property type="entry name" value="Chaperone clpB 1, putative"/>
    <property type="match status" value="1"/>
</dbReference>
<dbReference type="SUPFAM" id="SSF52540">
    <property type="entry name" value="P-loop containing nucleoside triphosphate hydrolases"/>
    <property type="match status" value="2"/>
</dbReference>
<dbReference type="FunFam" id="3.40.50.300:FF:000120">
    <property type="entry name" value="ATP-dependent chaperone ClpB"/>
    <property type="match status" value="1"/>
</dbReference>
<dbReference type="SUPFAM" id="SSF81923">
    <property type="entry name" value="Double Clp-N motif"/>
    <property type="match status" value="1"/>
</dbReference>
<sequence>MSTSNMNFTDRASKALSDAMSVAESYSHSQLLPLHLALSLLDPPADESKDQQQTMNASHGAASQSLFRQVVERAHGDPQAFQRSLQKAIVRLPSQSPPPEQISMAPSFTKVLRAAHELQKTQKDSFIAVDHLIIALCQDPTIQISMSEGNMPNVKLIQDAVQQIRGTRRVDSKTADAEEENENLKKFTIDMTAMAREGKMDPVIGREEEIRRVIRILSRRTKNNPVLIGEPGVGKTTVVEGLAQRIVNLDVPDNLAACKLLSLDVSSIVAGSKYRGEFEERMKGILKEIEQTKEMIVLFVDEMHLLMGAGSSGEGGMDAANMLKPTLARGQLHCIGATTLAEYRKYIEKDAAFERRFQQVLVKEPSIPETISILRGLKERFEVHHGVNISDSALVTASTLAARYLTQRRLPDSAVDLIDEAAAAVRVARESQPEILDSLDRRLRQLKIEIHALTREKDEASQARLAQAKQDASNVEEELRPLREKYESERARGKAIQEAKVKLDQLRVKKDDATRTGDDSRAADLQYYAIPEQELFIKNLEKEKKAADAALSTTSNPDSGGSMITDVVGPEQINEIVARATGIPVTRLKATEKDKLLQMEKVLAKVVVGQREAVQAVSNAIRLQRSGLSNPNQPPSFLFCGPSGTGKTLLTKALAEFLFDDPKAMIRLDMSEYQERHSLSRMIGAPPGYVGHDAGGQLTEALRRKPFSILLFDEVEKAAKEVLTVLLQLMDDGRITDGQGRVVDARNCIVVMTSNLGAEYLQRPTTKSGKIDETTKKMVEKALQDYFLPEFLNRISSTVIFNRLAQSEIRKIVDLRLVEIQKRLESNGKNVRIDCSPAVRDWLGAAGYNPQYGARPLARLIEKEILNRLAVLILRGSIKDGETARVVMDNNRVVILANHQESEESSSEDEMDVDDAVDALDGEDMDLGLYE</sequence>
<dbReference type="Gene3D" id="3.40.50.300">
    <property type="entry name" value="P-loop containing nucleotide triphosphate hydrolases"/>
    <property type="match status" value="3"/>
</dbReference>
<reference evidence="11 12" key="1">
    <citation type="submission" date="2018-05" db="EMBL/GenBank/DDBJ databases">
        <title>Genome sequencing and assembly of the regulated plant pathogen Lachnellula willkommii and related sister species for the development of diagnostic species identification markers.</title>
        <authorList>
            <person name="Giroux E."/>
            <person name="Bilodeau G."/>
        </authorList>
    </citation>
    <scope>NUCLEOTIDE SEQUENCE [LARGE SCALE GENOMIC DNA]</scope>
    <source>
        <strain evidence="11 12">CBS 268.59</strain>
    </source>
</reference>
<gene>
    <name evidence="11" type="primary">hsp98</name>
    <name evidence="11" type="ORF">LSUE1_G003180</name>
</gene>
<dbReference type="Pfam" id="PF17871">
    <property type="entry name" value="AAA_lid_9"/>
    <property type="match status" value="1"/>
</dbReference>
<name>A0A8T9CHS4_9HELO</name>
<dbReference type="CDD" id="cd19499">
    <property type="entry name" value="RecA-like_ClpB_Hsp104-like"/>
    <property type="match status" value="1"/>
</dbReference>
<comment type="caution">
    <text evidence="11">The sequence shown here is derived from an EMBL/GenBank/DDBJ whole genome shotgun (WGS) entry which is preliminary data.</text>
</comment>
<keyword evidence="5 7" id="KW-0143">Chaperone</keyword>
<dbReference type="PROSITE" id="PS51903">
    <property type="entry name" value="CLP_R"/>
    <property type="match status" value="1"/>
</dbReference>
<evidence type="ECO:0000313" key="11">
    <source>
        <dbReference type="EMBL" id="TVY82313.1"/>
    </source>
</evidence>
<dbReference type="GO" id="GO:0070370">
    <property type="term" value="P:cellular heat acclimation"/>
    <property type="evidence" value="ECO:0007669"/>
    <property type="project" value="TreeGrafter"/>
</dbReference>
<keyword evidence="2 6" id="KW-0677">Repeat</keyword>
<dbReference type="Proteomes" id="UP000469558">
    <property type="component" value="Unassembled WGS sequence"/>
</dbReference>
<dbReference type="PANTHER" id="PTHR11638:SF18">
    <property type="entry name" value="HEAT SHOCK PROTEIN 104"/>
    <property type="match status" value="1"/>
</dbReference>
<evidence type="ECO:0000256" key="7">
    <source>
        <dbReference type="RuleBase" id="RU004432"/>
    </source>
</evidence>
<dbReference type="InterPro" id="IPR019489">
    <property type="entry name" value="Clp_ATPase_C"/>
</dbReference>
<dbReference type="GO" id="GO:0016887">
    <property type="term" value="F:ATP hydrolysis activity"/>
    <property type="evidence" value="ECO:0007669"/>
    <property type="project" value="InterPro"/>
</dbReference>
<protein>
    <submittedName>
        <fullName evidence="11">Heat shock protein hsp98</fullName>
    </submittedName>
</protein>
<evidence type="ECO:0000256" key="4">
    <source>
        <dbReference type="ARBA" id="ARBA00022840"/>
    </source>
</evidence>
<dbReference type="Gene3D" id="1.10.1780.10">
    <property type="entry name" value="Clp, N-terminal domain"/>
    <property type="match status" value="1"/>
</dbReference>
<evidence type="ECO:0000256" key="9">
    <source>
        <dbReference type="SAM" id="MobiDB-lite"/>
    </source>
</evidence>
<dbReference type="FunFam" id="3.40.50.300:FF:000025">
    <property type="entry name" value="ATP-dependent Clp protease subunit"/>
    <property type="match status" value="1"/>
</dbReference>
<dbReference type="PROSITE" id="PS00871">
    <property type="entry name" value="CLPAB_2"/>
    <property type="match status" value="1"/>
</dbReference>
<feature type="domain" description="Clp R" evidence="10">
    <location>
        <begin position="4"/>
        <end position="167"/>
    </location>
</feature>
<evidence type="ECO:0000256" key="3">
    <source>
        <dbReference type="ARBA" id="ARBA00022741"/>
    </source>
</evidence>
<evidence type="ECO:0000256" key="5">
    <source>
        <dbReference type="ARBA" id="ARBA00023186"/>
    </source>
</evidence>
<evidence type="ECO:0000313" key="12">
    <source>
        <dbReference type="Proteomes" id="UP000469558"/>
    </source>
</evidence>